<evidence type="ECO:0000256" key="2">
    <source>
        <dbReference type="ARBA" id="ARBA00023242"/>
    </source>
</evidence>
<dbReference type="GeneID" id="19895650"/>
<dbReference type="eggNOG" id="KOG0864">
    <property type="taxonomic scope" value="Eukaryota"/>
</dbReference>
<dbReference type="InterPro" id="IPR045255">
    <property type="entry name" value="RanBP1-like"/>
</dbReference>
<accession>M7NRA8</accession>
<dbReference type="VEuPathDB" id="FungiDB:PNEG_01956"/>
<dbReference type="RefSeq" id="XP_007873933.1">
    <property type="nucleotide sequence ID" value="XM_007875742.1"/>
</dbReference>
<dbReference type="GO" id="GO:0005634">
    <property type="term" value="C:nucleus"/>
    <property type="evidence" value="ECO:0007669"/>
    <property type="project" value="UniProtKB-SubCell"/>
</dbReference>
<dbReference type="PANTHER" id="PTHR23138:SF142">
    <property type="entry name" value="RAN-BINDING PROTEIN 3B-RELATED"/>
    <property type="match status" value="1"/>
</dbReference>
<proteinExistence type="predicted"/>
<dbReference type="Pfam" id="PF00638">
    <property type="entry name" value="Ran_BP1"/>
    <property type="match status" value="1"/>
</dbReference>
<reference evidence="6" key="1">
    <citation type="journal article" date="2016" name="Nat. Commun.">
        <title>Genome analysis of three Pneumocystis species reveals adaptation mechanisms to life exclusively in mammalian hosts.</title>
        <authorList>
            <person name="Ma L."/>
            <person name="Chen Z."/>
            <person name="Huang D.W."/>
            <person name="Kutty G."/>
            <person name="Ishihara M."/>
            <person name="Wang H."/>
            <person name="Abouelleil A."/>
            <person name="Bishop L."/>
            <person name="Davey E."/>
            <person name="Deng R."/>
            <person name="Deng X."/>
            <person name="Fan L."/>
            <person name="Fantoni G."/>
            <person name="Fitzgerald M."/>
            <person name="Gogineni E."/>
            <person name="Goldberg J.M."/>
            <person name="Handley G."/>
            <person name="Hu X."/>
            <person name="Huber C."/>
            <person name="Jiao X."/>
            <person name="Jones K."/>
            <person name="Levin J.Z."/>
            <person name="Liu Y."/>
            <person name="Macdonald P."/>
            <person name="Melnikov A."/>
            <person name="Raley C."/>
            <person name="Sassi M."/>
            <person name="Sherman B.T."/>
            <person name="Song X."/>
            <person name="Sykes S."/>
            <person name="Tran B."/>
            <person name="Walsh L."/>
            <person name="Xia Y."/>
            <person name="Yang J."/>
            <person name="Young S."/>
            <person name="Zeng Q."/>
            <person name="Zheng X."/>
            <person name="Stephens R."/>
            <person name="Nusbaum C."/>
            <person name="Birren B.W."/>
            <person name="Azadi P."/>
            <person name="Lempicki R.A."/>
            <person name="Cuomo C.A."/>
            <person name="Kovacs J.A."/>
        </authorList>
    </citation>
    <scope>NUCLEOTIDE SEQUENCE [LARGE SCALE GENOMIC DNA]</scope>
    <source>
        <strain evidence="6">B123</strain>
    </source>
</reference>
<dbReference type="AlphaFoldDB" id="M7NRA8"/>
<feature type="domain" description="RanBD1" evidence="4">
    <location>
        <begin position="198"/>
        <end position="340"/>
    </location>
</feature>
<keyword evidence="6" id="KW-1185">Reference proteome</keyword>
<dbReference type="STRING" id="1069680.M7NRA8"/>
<comment type="caution">
    <text evidence="5">The sequence shown here is derived from an EMBL/GenBank/DDBJ whole genome shotgun (WGS) entry which is preliminary data.</text>
</comment>
<dbReference type="Gene3D" id="2.30.29.30">
    <property type="entry name" value="Pleckstrin-homology domain (PH domain)/Phosphotyrosine-binding domain (PTB)"/>
    <property type="match status" value="1"/>
</dbReference>
<comment type="subcellular location">
    <subcellularLocation>
        <location evidence="1">Nucleus</location>
    </subcellularLocation>
</comment>
<dbReference type="PANTHER" id="PTHR23138">
    <property type="entry name" value="RAN BINDING PROTEIN"/>
    <property type="match status" value="1"/>
</dbReference>
<organism evidence="5 6">
    <name type="scientific">Pneumocystis murina (strain B123)</name>
    <name type="common">Mouse pneumocystis pneumonia agent</name>
    <name type="synonym">Pneumocystis carinii f. sp. muris</name>
    <dbReference type="NCBI Taxonomy" id="1069680"/>
    <lineage>
        <taxon>Eukaryota</taxon>
        <taxon>Fungi</taxon>
        <taxon>Dikarya</taxon>
        <taxon>Ascomycota</taxon>
        <taxon>Taphrinomycotina</taxon>
        <taxon>Pneumocystomycetes</taxon>
        <taxon>Pneumocystaceae</taxon>
        <taxon>Pneumocystis</taxon>
    </lineage>
</organism>
<dbReference type="EMBL" id="AFWA02000009">
    <property type="protein sequence ID" value="EMR09772.1"/>
    <property type="molecule type" value="Genomic_DNA"/>
</dbReference>
<feature type="region of interest" description="Disordered" evidence="3">
    <location>
        <begin position="67"/>
        <end position="96"/>
    </location>
</feature>
<evidence type="ECO:0000313" key="5">
    <source>
        <dbReference type="EMBL" id="EMR09772.1"/>
    </source>
</evidence>
<gene>
    <name evidence="5" type="ORF">PNEG_01956</name>
</gene>
<dbReference type="SMART" id="SM00160">
    <property type="entry name" value="RanBD"/>
    <property type="match status" value="1"/>
</dbReference>
<evidence type="ECO:0000313" key="6">
    <source>
        <dbReference type="Proteomes" id="UP000011958"/>
    </source>
</evidence>
<dbReference type="Proteomes" id="UP000011958">
    <property type="component" value="Unassembled WGS sequence"/>
</dbReference>
<feature type="compositionally biased region" description="Basic and acidic residues" evidence="3">
    <location>
        <begin position="67"/>
        <end position="86"/>
    </location>
</feature>
<feature type="region of interest" description="Disordered" evidence="3">
    <location>
        <begin position="28"/>
        <end position="48"/>
    </location>
</feature>
<evidence type="ECO:0000256" key="1">
    <source>
        <dbReference type="ARBA" id="ARBA00004123"/>
    </source>
</evidence>
<evidence type="ECO:0000259" key="4">
    <source>
        <dbReference type="PROSITE" id="PS50196"/>
    </source>
</evidence>
<sequence length="342" mass="38585">MKNKEENNNPLNQARELFVQEAASFSELKNESKSLEENQKSVEKCPGIEEKKDNICKKRIAEDKGSNFVEKFEGKRPKKDKEKDSPEINQTSNYQSQTLSASFKSFSESSVSPFSSLKSNNPIFVNPSNQLEKKTFGSNISGPNFESLLSSSKNDIKEDVSDNKITNSLTDTYKKASDEAFGILLKQELDCRDSFDDNITKVTTFILEQEVKTGEEHEKTIYSTRARLYVVDSVTKDWKERGIGTLRVNIDETKGIIKRSRLVMRADAVYKVILNASLFKEMLIEGGNIDSSNACNLDKFLKIVALEDGKPTQFAIKVKDNTVAQQLRQHILSALPDKKITL</sequence>
<dbReference type="InterPro" id="IPR011993">
    <property type="entry name" value="PH-like_dom_sf"/>
</dbReference>
<protein>
    <recommendedName>
        <fullName evidence="4">RanBD1 domain-containing protein</fullName>
    </recommendedName>
</protein>
<dbReference type="InterPro" id="IPR000156">
    <property type="entry name" value="Ran_bind_dom"/>
</dbReference>
<evidence type="ECO:0000256" key="3">
    <source>
        <dbReference type="SAM" id="MobiDB-lite"/>
    </source>
</evidence>
<dbReference type="HOGENOM" id="CLU_052718_0_0_1"/>
<dbReference type="OrthoDB" id="411251at2759"/>
<name>M7NRA8_PNEMU</name>
<dbReference type="PROSITE" id="PS50196">
    <property type="entry name" value="RANBD1"/>
    <property type="match status" value="1"/>
</dbReference>
<keyword evidence="2" id="KW-0539">Nucleus</keyword>
<feature type="compositionally biased region" description="Polar residues" evidence="3">
    <location>
        <begin position="87"/>
        <end position="96"/>
    </location>
</feature>
<dbReference type="SUPFAM" id="SSF50729">
    <property type="entry name" value="PH domain-like"/>
    <property type="match status" value="1"/>
</dbReference>